<feature type="region of interest" description="Disordered" evidence="1">
    <location>
        <begin position="209"/>
        <end position="251"/>
    </location>
</feature>
<proteinExistence type="predicted"/>
<dbReference type="RefSeq" id="WP_071081732.1">
    <property type="nucleotide sequence ID" value="NZ_MBLM01000002.1"/>
</dbReference>
<protein>
    <submittedName>
        <fullName evidence="2">Pyruvate dehydrogenase</fullName>
    </submittedName>
</protein>
<dbReference type="SUPFAM" id="SSF52518">
    <property type="entry name" value="Thiamin diphosphate-binding fold (THDP-binding)"/>
    <property type="match status" value="1"/>
</dbReference>
<dbReference type="InterPro" id="IPR029061">
    <property type="entry name" value="THDP-binding"/>
</dbReference>
<feature type="compositionally biased region" description="Low complexity" evidence="1">
    <location>
        <begin position="219"/>
        <end position="228"/>
    </location>
</feature>
<dbReference type="EMBL" id="MBLM01000002">
    <property type="protein sequence ID" value="OHV46180.1"/>
    <property type="molecule type" value="Genomic_DNA"/>
</dbReference>
<organism evidence="2 3">
    <name type="scientific">Parafrankia colletiae</name>
    <dbReference type="NCBI Taxonomy" id="573497"/>
    <lineage>
        <taxon>Bacteria</taxon>
        <taxon>Bacillati</taxon>
        <taxon>Actinomycetota</taxon>
        <taxon>Actinomycetes</taxon>
        <taxon>Frankiales</taxon>
        <taxon>Frankiaceae</taxon>
        <taxon>Parafrankia</taxon>
    </lineage>
</organism>
<dbReference type="InterPro" id="IPR009014">
    <property type="entry name" value="Transketo_C/PFOR_II"/>
</dbReference>
<keyword evidence="3" id="KW-1185">Reference proteome</keyword>
<dbReference type="Proteomes" id="UP000179627">
    <property type="component" value="Unassembled WGS sequence"/>
</dbReference>
<comment type="caution">
    <text evidence="2">The sequence shown here is derived from an EMBL/GenBank/DDBJ whole genome shotgun (WGS) entry which is preliminary data.</text>
</comment>
<feature type="compositionally biased region" description="Pro residues" evidence="1">
    <location>
        <begin position="33"/>
        <end position="45"/>
    </location>
</feature>
<feature type="region of interest" description="Disordered" evidence="1">
    <location>
        <begin position="1"/>
        <end position="103"/>
    </location>
</feature>
<accession>A0A1S1RIZ5</accession>
<sequence>MGRRRGVRRTDIRAGGEYVPGGHGRHDELTTGPPGPTGGPGPGPGPAVDEVAPGVAAGPVDIAGPSHSAGPTATAGAPHQLGGAESVGGDRTAGEVTPPVGDSVDRPLGEPPAAEIVPGPPGGVLDLGALAAVEGQLRAIAAAGIDHAESTGARAPRNADADRAMCAAASTVAAALWFDTLRVEDRVLVTPHAGPLLGAVHQVLRTAAEGLPPVPGAPDTPASDTPAPDASPPPGTGTWAGGAATTLVPAGIGGTGGATDLAGAARRQAPRATGAGNVGPTGTIWSALAGRFAGTRFDRAPHGRQICLIDFAELRDSTVWEAVTDERVSHLGELFWVVLVTGAVPGEAAGTAGIPPGGVGSPARAARMFEAAGWQVLTLRYGRRLSALFGAPGGVALRARLDAMAPAEYLSLLHLDGPELRRRLAGPGAAGIGVSRLLDGLTDDEIHAALRDLGGHDLPLIIDAFDEVAADRPTVLFAYTGPLPGPPAPRSGDHQPTTQTPGPARETAAAVAGLPTGSPGRAAPPAPPAGSAVPPGHELVRRSGDRSAAPLPVASSGGRLARHVASYLDRAPLTLAAPAPLPAHTGHPYQGFRSTQEIFGTALRELPALVPEAASAVVTISTRNCDRVLRGWIDDAAGAVASGRNGPAADGGRHVAGGLSASAFGGVLASLGVAWSRLGLPLLPIGVADEMAVPRVLPGWASSGAGDGRSLLAVADTGVDPARPGGWRHGQVSVPGITGWEPAFAQDLVWCLFAALDRLGRVDGASSLIRLSARPVDQRLAALPTDTASWWRRRAAVLAGGYRLRSGEPTAPVTLVGMGAVMPEVLRAADELSAGLRQEIGVVCVTSPDLLFDALQARRGLADADEAILAELFPPGRRGPLLTVVDGDPRALSFLAGVHGAHITTLGSAAPGPASAPAPPPPAGERVPVDAATIVGAALDLIDEAADS</sequence>
<keyword evidence="2" id="KW-0670">Pyruvate</keyword>
<dbReference type="PANTHER" id="PTHR43825">
    <property type="entry name" value="PYRUVATE DEHYDROGENASE E1 COMPONENT"/>
    <property type="match status" value="1"/>
</dbReference>
<dbReference type="InterPro" id="IPR051157">
    <property type="entry name" value="PDH/Transketolase"/>
</dbReference>
<dbReference type="GO" id="GO:0000287">
    <property type="term" value="F:magnesium ion binding"/>
    <property type="evidence" value="ECO:0007669"/>
    <property type="project" value="UniProtKB-ARBA"/>
</dbReference>
<evidence type="ECO:0000313" key="3">
    <source>
        <dbReference type="Proteomes" id="UP000179627"/>
    </source>
</evidence>
<dbReference type="Gene3D" id="3.40.50.920">
    <property type="match status" value="1"/>
</dbReference>
<evidence type="ECO:0000313" key="2">
    <source>
        <dbReference type="EMBL" id="OHV46180.1"/>
    </source>
</evidence>
<dbReference type="PANTHER" id="PTHR43825:SF4">
    <property type="entry name" value="PYRUVATE DEHYDROGENASE E1 COMPONENT"/>
    <property type="match status" value="1"/>
</dbReference>
<dbReference type="AlphaFoldDB" id="A0A1S1RIZ5"/>
<feature type="compositionally biased region" description="Low complexity" evidence="1">
    <location>
        <begin position="46"/>
        <end position="65"/>
    </location>
</feature>
<reference evidence="3" key="1">
    <citation type="submission" date="2016-07" db="EMBL/GenBank/DDBJ databases">
        <title>Sequence Frankia sp. strain CcI1.17.</title>
        <authorList>
            <person name="Ghodhbane-Gtari F."/>
            <person name="Swanson E."/>
            <person name="Gueddou A."/>
            <person name="Morris K."/>
            <person name="Hezbri K."/>
            <person name="Ktari A."/>
            <person name="Nouioui I."/>
            <person name="Abebe-Akele F."/>
            <person name="Simpson S."/>
            <person name="Thomas K."/>
            <person name="Gtari M."/>
            <person name="Tisa L.S."/>
            <person name="Hurst S."/>
        </authorList>
    </citation>
    <scope>NUCLEOTIDE SEQUENCE [LARGE SCALE GENOMIC DNA]</scope>
    <source>
        <strain evidence="3">Cc1.17</strain>
    </source>
</reference>
<name>A0A1S1RIZ5_9ACTN</name>
<feature type="region of interest" description="Disordered" evidence="1">
    <location>
        <begin position="480"/>
        <end position="555"/>
    </location>
</feature>
<gene>
    <name evidence="2" type="ORF">CC117_00500</name>
</gene>
<dbReference type="Gene3D" id="3.40.50.970">
    <property type="match status" value="2"/>
</dbReference>
<dbReference type="SUPFAM" id="SSF52922">
    <property type="entry name" value="TK C-terminal domain-like"/>
    <property type="match status" value="1"/>
</dbReference>
<evidence type="ECO:0000256" key="1">
    <source>
        <dbReference type="SAM" id="MobiDB-lite"/>
    </source>
</evidence>